<sequence length="61" mass="6992">MALLEYEPQQPLYHYCSPAGFEGILRSKVLWFHDLTRMNDPRELELGFEHFIGALPAKASG</sequence>
<dbReference type="Proteomes" id="UP000291866">
    <property type="component" value="Unassembled WGS sequence"/>
</dbReference>
<name>A0A8G2ISI8_RHILV</name>
<dbReference type="RefSeq" id="WP_131603598.1">
    <property type="nucleotide sequence ID" value="NZ_SJLU01000052.1"/>
</dbReference>
<accession>A0A8G2ISI8</accession>
<evidence type="ECO:0000313" key="1">
    <source>
        <dbReference type="EMBL" id="TBX84035.1"/>
    </source>
</evidence>
<gene>
    <name evidence="1" type="ORF">E0H31_37205</name>
</gene>
<evidence type="ECO:0000313" key="2">
    <source>
        <dbReference type="Proteomes" id="UP000291866"/>
    </source>
</evidence>
<comment type="caution">
    <text evidence="1">The sequence shown here is derived from an EMBL/GenBank/DDBJ whole genome shotgun (WGS) entry which is preliminary data.</text>
</comment>
<organism evidence="1 2">
    <name type="scientific">Rhizobium leguminosarum bv. viciae</name>
    <dbReference type="NCBI Taxonomy" id="387"/>
    <lineage>
        <taxon>Bacteria</taxon>
        <taxon>Pseudomonadati</taxon>
        <taxon>Pseudomonadota</taxon>
        <taxon>Alphaproteobacteria</taxon>
        <taxon>Hyphomicrobiales</taxon>
        <taxon>Rhizobiaceae</taxon>
        <taxon>Rhizobium/Agrobacterium group</taxon>
        <taxon>Rhizobium</taxon>
    </lineage>
</organism>
<reference evidence="1 2" key="1">
    <citation type="submission" date="2019-02" db="EMBL/GenBank/DDBJ databases">
        <title>The competitiveness to form nodules shapes the capacities of Rhizobium leguminosarum sv viciae communities to promote symbiosis with specific hosts.</title>
        <authorList>
            <person name="Boivin S."/>
            <person name="Lepetit M."/>
        </authorList>
    </citation>
    <scope>NUCLEOTIDE SEQUENCE [LARGE SCALE GENOMIC DNA]</scope>
    <source>
        <strain evidence="1 2">SPF4F3</strain>
    </source>
</reference>
<proteinExistence type="predicted"/>
<dbReference type="AlphaFoldDB" id="A0A8G2ISI8"/>
<dbReference type="EMBL" id="SJLU01000052">
    <property type="protein sequence ID" value="TBX84035.1"/>
    <property type="molecule type" value="Genomic_DNA"/>
</dbReference>
<protein>
    <submittedName>
        <fullName evidence="1">Uncharacterized protein</fullName>
    </submittedName>
</protein>